<gene>
    <name evidence="1" type="ORF">C1871_03750</name>
</gene>
<protein>
    <submittedName>
        <fullName evidence="1">Uncharacterized protein</fullName>
    </submittedName>
</protein>
<dbReference type="Proteomes" id="UP000253857">
    <property type="component" value="Unassembled WGS sequence"/>
</dbReference>
<comment type="caution">
    <text evidence="1">The sequence shown here is derived from an EMBL/GenBank/DDBJ whole genome shotgun (WGS) entry which is preliminary data.</text>
</comment>
<accession>A0A369NAU6</accession>
<reference evidence="1 2" key="1">
    <citation type="journal article" date="2018" name="Elife">
        <title>Discovery and characterization of a prevalent human gut bacterial enzyme sufficient for the inactivation of a family of plant toxins.</title>
        <authorList>
            <person name="Koppel N."/>
            <person name="Bisanz J.E."/>
            <person name="Pandelia M.E."/>
            <person name="Turnbaugh P.J."/>
            <person name="Balskus E.P."/>
        </authorList>
    </citation>
    <scope>NUCLEOTIDE SEQUENCE [LARGE SCALE GENOMIC DNA]</scope>
    <source>
        <strain evidence="1 2">FAA1-1-60AUCSF</strain>
    </source>
</reference>
<sequence length="65" mass="7446">MSENPKRLIGAREVAEKLHIGRTKAYELIHELNLEMERKGCRTIPGRVSCELLDELCIKPKGGWK</sequence>
<dbReference type="AlphaFoldDB" id="A0A369NAU6"/>
<organism evidence="1 2">
    <name type="scientific">Eggerthella lenta</name>
    <name type="common">Eubacterium lentum</name>
    <dbReference type="NCBI Taxonomy" id="84112"/>
    <lineage>
        <taxon>Bacteria</taxon>
        <taxon>Bacillati</taxon>
        <taxon>Actinomycetota</taxon>
        <taxon>Coriobacteriia</taxon>
        <taxon>Eggerthellales</taxon>
        <taxon>Eggerthellaceae</taxon>
        <taxon>Eggerthella</taxon>
    </lineage>
</organism>
<proteinExistence type="predicted"/>
<dbReference type="EMBL" id="PPTY01000003">
    <property type="protein sequence ID" value="RDB87910.1"/>
    <property type="molecule type" value="Genomic_DNA"/>
</dbReference>
<evidence type="ECO:0000313" key="1">
    <source>
        <dbReference type="EMBL" id="RDB87910.1"/>
    </source>
</evidence>
<evidence type="ECO:0000313" key="2">
    <source>
        <dbReference type="Proteomes" id="UP000253857"/>
    </source>
</evidence>
<dbReference type="RefSeq" id="WP_035586168.1">
    <property type="nucleotide sequence ID" value="NZ_PPTY01000003.1"/>
</dbReference>
<name>A0A369NAU6_EGGLN</name>